<dbReference type="PANTHER" id="PTHR23501:SF1">
    <property type="entry name" value="TRANSPORT PROTEIN HSRA-RELATED"/>
    <property type="match status" value="1"/>
</dbReference>
<evidence type="ECO:0000259" key="8">
    <source>
        <dbReference type="PROSITE" id="PS50850"/>
    </source>
</evidence>
<feature type="transmembrane region" description="Helical" evidence="7">
    <location>
        <begin position="330"/>
        <end position="350"/>
    </location>
</feature>
<protein>
    <submittedName>
        <fullName evidence="9">DHA2 family efflux MFS transporter permease subunit</fullName>
    </submittedName>
</protein>
<proteinExistence type="predicted"/>
<dbReference type="InterPro" id="IPR036259">
    <property type="entry name" value="MFS_trans_sf"/>
</dbReference>
<feature type="transmembrane region" description="Helical" evidence="7">
    <location>
        <begin position="401"/>
        <end position="421"/>
    </location>
</feature>
<sequence>MAFPLNKKITMWILSSVIFMEMLDSTIINTAIPEIAKTFQTQPINLKLAITSYLISLAIFIPISGWAADKYGTKKIFTLSILIFTISSVFCGLSNSLYEIAFFRALQGFGGALMTPVARLIMVRVFPVNELVIATMYIFLPARIGTILGPLIGGVISSYTTWRWIFFINIPIGIICLFFASKYIENEVINSNSKLDYKGFILIGTSLSCLALFLEFIGEKIIPNNILYFIFGVGVISLILFILHSLKIKDKSILNLQLFKLRTFRIGTLSNVIAFISTGGIPLLLPLLFQLQFKLSPLVSGLLIAPMAVGAMFMRGIAPKFINKFGFKKVITYTPIGIFVSLIMLSYININSSYSYIIISCFLLGFFSISLMSSNGTLIYVDVPKINSSNATSLDSTIRQFSSGISIAFSTLLLTYFLNFTNNHIYSDNAINAFRYTFITLAGIILIEFFISSGLAKNDGEKASKGLS</sequence>
<comment type="caution">
    <text evidence="9">The sequence shown here is derived from an EMBL/GenBank/DDBJ whole genome shotgun (WGS) entry which is preliminary data.</text>
</comment>
<feature type="transmembrane region" description="Helical" evidence="7">
    <location>
        <begin position="266"/>
        <end position="289"/>
    </location>
</feature>
<comment type="subcellular location">
    <subcellularLocation>
        <location evidence="1">Cell membrane</location>
        <topology evidence="1">Multi-pass membrane protein</topology>
    </subcellularLocation>
</comment>
<dbReference type="NCBIfam" id="TIGR00711">
    <property type="entry name" value="efflux_EmrB"/>
    <property type="match status" value="1"/>
</dbReference>
<evidence type="ECO:0000256" key="7">
    <source>
        <dbReference type="SAM" id="Phobius"/>
    </source>
</evidence>
<feature type="transmembrane region" description="Helical" evidence="7">
    <location>
        <begin position="356"/>
        <end position="381"/>
    </location>
</feature>
<evidence type="ECO:0000256" key="5">
    <source>
        <dbReference type="ARBA" id="ARBA00022989"/>
    </source>
</evidence>
<evidence type="ECO:0000256" key="3">
    <source>
        <dbReference type="ARBA" id="ARBA00022475"/>
    </source>
</evidence>
<dbReference type="GO" id="GO:0022857">
    <property type="term" value="F:transmembrane transporter activity"/>
    <property type="evidence" value="ECO:0007669"/>
    <property type="project" value="InterPro"/>
</dbReference>
<dbReference type="OrthoDB" id="5287838at2"/>
<feature type="transmembrane region" description="Helical" evidence="7">
    <location>
        <begin position="162"/>
        <end position="183"/>
    </location>
</feature>
<dbReference type="PROSITE" id="PS50850">
    <property type="entry name" value="MFS"/>
    <property type="match status" value="1"/>
</dbReference>
<gene>
    <name evidence="9" type="ORF">GCL60_06390</name>
</gene>
<reference evidence="9 10" key="1">
    <citation type="submission" date="2019-10" db="EMBL/GenBank/DDBJ databases">
        <title>New species of Slilvanegrellaceae.</title>
        <authorList>
            <person name="Pitt A."/>
            <person name="Hahn M.W."/>
        </authorList>
    </citation>
    <scope>NUCLEOTIDE SEQUENCE [LARGE SCALE GENOMIC DNA]</scope>
    <source>
        <strain evidence="9 10">SP-Ram-0.45-NSY-1</strain>
    </source>
</reference>
<feature type="transmembrane region" description="Helical" evidence="7">
    <location>
        <begin position="12"/>
        <end position="32"/>
    </location>
</feature>
<feature type="domain" description="Major facilitator superfamily (MFS) profile" evidence="8">
    <location>
        <begin position="10"/>
        <end position="460"/>
    </location>
</feature>
<keyword evidence="10" id="KW-1185">Reference proteome</keyword>
<feature type="transmembrane region" description="Helical" evidence="7">
    <location>
        <begin position="101"/>
        <end position="122"/>
    </location>
</feature>
<evidence type="ECO:0000256" key="2">
    <source>
        <dbReference type="ARBA" id="ARBA00022448"/>
    </source>
</evidence>
<dbReference type="SUPFAM" id="SSF103473">
    <property type="entry name" value="MFS general substrate transporter"/>
    <property type="match status" value="1"/>
</dbReference>
<organism evidence="9 10">
    <name type="scientific">Silvanigrella paludirubra</name>
    <dbReference type="NCBI Taxonomy" id="2499159"/>
    <lineage>
        <taxon>Bacteria</taxon>
        <taxon>Pseudomonadati</taxon>
        <taxon>Bdellovibrionota</taxon>
        <taxon>Oligoflexia</taxon>
        <taxon>Silvanigrellales</taxon>
        <taxon>Silvanigrellaceae</taxon>
        <taxon>Silvanigrella</taxon>
    </lineage>
</organism>
<keyword evidence="4 7" id="KW-0812">Transmembrane</keyword>
<keyword evidence="2" id="KW-0813">Transport</keyword>
<dbReference type="InterPro" id="IPR020846">
    <property type="entry name" value="MFS_dom"/>
</dbReference>
<accession>A0A6N6VZG0</accession>
<evidence type="ECO:0000256" key="6">
    <source>
        <dbReference type="ARBA" id="ARBA00023136"/>
    </source>
</evidence>
<feature type="transmembrane region" description="Helical" evidence="7">
    <location>
        <begin position="44"/>
        <end position="64"/>
    </location>
</feature>
<dbReference type="Pfam" id="PF07690">
    <property type="entry name" value="MFS_1"/>
    <property type="match status" value="1"/>
</dbReference>
<dbReference type="PRINTS" id="PR01036">
    <property type="entry name" value="TCRTETB"/>
</dbReference>
<feature type="transmembrane region" description="Helical" evidence="7">
    <location>
        <begin position="226"/>
        <end position="246"/>
    </location>
</feature>
<dbReference type="InterPro" id="IPR011701">
    <property type="entry name" value="MFS"/>
</dbReference>
<evidence type="ECO:0000313" key="10">
    <source>
        <dbReference type="Proteomes" id="UP000437748"/>
    </source>
</evidence>
<evidence type="ECO:0000256" key="4">
    <source>
        <dbReference type="ARBA" id="ARBA00022692"/>
    </source>
</evidence>
<feature type="transmembrane region" description="Helical" evidence="7">
    <location>
        <begin position="76"/>
        <end position="95"/>
    </location>
</feature>
<dbReference type="Gene3D" id="1.20.1250.20">
    <property type="entry name" value="MFS general substrate transporter like domains"/>
    <property type="match status" value="1"/>
</dbReference>
<keyword evidence="5 7" id="KW-1133">Transmembrane helix</keyword>
<feature type="transmembrane region" description="Helical" evidence="7">
    <location>
        <begin position="195"/>
        <end position="214"/>
    </location>
</feature>
<dbReference type="GO" id="GO:0005886">
    <property type="term" value="C:plasma membrane"/>
    <property type="evidence" value="ECO:0007669"/>
    <property type="project" value="UniProtKB-SubCell"/>
</dbReference>
<keyword evidence="3" id="KW-1003">Cell membrane</keyword>
<feature type="transmembrane region" description="Helical" evidence="7">
    <location>
        <begin position="134"/>
        <end position="156"/>
    </location>
</feature>
<name>A0A6N6VZG0_9BACT</name>
<dbReference type="EMBL" id="WFLM01000002">
    <property type="protein sequence ID" value="KAB8039888.1"/>
    <property type="molecule type" value="Genomic_DNA"/>
</dbReference>
<feature type="transmembrane region" description="Helical" evidence="7">
    <location>
        <begin position="295"/>
        <end position="318"/>
    </location>
</feature>
<dbReference type="AlphaFoldDB" id="A0A6N6VZG0"/>
<dbReference type="InterPro" id="IPR004638">
    <property type="entry name" value="EmrB-like"/>
</dbReference>
<evidence type="ECO:0000313" key="9">
    <source>
        <dbReference type="EMBL" id="KAB8039888.1"/>
    </source>
</evidence>
<dbReference type="Gene3D" id="1.20.1720.10">
    <property type="entry name" value="Multidrug resistance protein D"/>
    <property type="match status" value="1"/>
</dbReference>
<feature type="transmembrane region" description="Helical" evidence="7">
    <location>
        <begin position="433"/>
        <end position="456"/>
    </location>
</feature>
<dbReference type="RefSeq" id="WP_153419475.1">
    <property type="nucleotide sequence ID" value="NZ_WFLM01000002.1"/>
</dbReference>
<dbReference type="Proteomes" id="UP000437748">
    <property type="component" value="Unassembled WGS sequence"/>
</dbReference>
<dbReference type="PANTHER" id="PTHR23501">
    <property type="entry name" value="MAJOR FACILITATOR SUPERFAMILY"/>
    <property type="match status" value="1"/>
</dbReference>
<evidence type="ECO:0000256" key="1">
    <source>
        <dbReference type="ARBA" id="ARBA00004651"/>
    </source>
</evidence>
<keyword evidence="6 7" id="KW-0472">Membrane</keyword>